<dbReference type="Gene3D" id="3.90.950.20">
    <property type="entry name" value="CinA-like"/>
    <property type="match status" value="1"/>
</dbReference>
<organism evidence="2 3">
    <name type="scientific">Leminorella grimontii</name>
    <dbReference type="NCBI Taxonomy" id="82981"/>
    <lineage>
        <taxon>Bacteria</taxon>
        <taxon>Pseudomonadati</taxon>
        <taxon>Pseudomonadota</taxon>
        <taxon>Gammaproteobacteria</taxon>
        <taxon>Enterobacterales</taxon>
        <taxon>Budviciaceae</taxon>
        <taxon>Leminorella</taxon>
    </lineage>
</organism>
<dbReference type="InterPro" id="IPR008136">
    <property type="entry name" value="CinA_C"/>
</dbReference>
<reference evidence="2" key="1">
    <citation type="submission" date="2022-06" db="EMBL/GenBank/DDBJ databases">
        <title>Draft genome sequences of Leminorella grimontii str. JCM5902.</title>
        <authorList>
            <person name="Wakabayashi Y."/>
            <person name="Kojima K."/>
        </authorList>
    </citation>
    <scope>NUCLEOTIDE SEQUENCE</scope>
    <source>
        <strain evidence="2">JCM 5902</strain>
    </source>
</reference>
<dbReference type="InterPro" id="IPR036653">
    <property type="entry name" value="CinA-like_C"/>
</dbReference>
<dbReference type="NCBIfam" id="NF002975">
    <property type="entry name" value="PRK03661.1"/>
    <property type="match status" value="1"/>
</dbReference>
<dbReference type="AlphaFoldDB" id="A0AAV5N6B7"/>
<protein>
    <recommendedName>
        <fullName evidence="1">CinA C-terminal domain-containing protein</fullName>
    </recommendedName>
</protein>
<evidence type="ECO:0000259" key="1">
    <source>
        <dbReference type="Pfam" id="PF02464"/>
    </source>
</evidence>
<evidence type="ECO:0000313" key="2">
    <source>
        <dbReference type="EMBL" id="GKX57018.1"/>
    </source>
</evidence>
<dbReference type="EMBL" id="BRLH01000010">
    <property type="protein sequence ID" value="GKX57018.1"/>
    <property type="molecule type" value="Genomic_DNA"/>
</dbReference>
<feature type="domain" description="CinA C-terminal" evidence="1">
    <location>
        <begin position="10"/>
        <end position="161"/>
    </location>
</feature>
<accession>A0AAV5N6B7</accession>
<keyword evidence="3" id="KW-1185">Reference proteome</keyword>
<sequence length="164" mass="17591">MWPVDEQICQLSKTVGERLKARGWSITCAESCTGGLVAAYLTEIAGSSAYFERGFVTYSNQAKQELLEVSATTLENHGAVSAQTVIEMAKGALKAAQAEVALSISGIAGPDGGTEQKPVGTVWFGWTSKDGLVLSEVRQFDGDRHCVRQQAARHALTVVLEKFL</sequence>
<dbReference type="Pfam" id="PF02464">
    <property type="entry name" value="CinA"/>
    <property type="match status" value="1"/>
</dbReference>
<dbReference type="Proteomes" id="UP001058124">
    <property type="component" value="Unassembled WGS sequence"/>
</dbReference>
<comment type="caution">
    <text evidence="2">The sequence shown here is derived from an EMBL/GenBank/DDBJ whole genome shotgun (WGS) entry which is preliminary data.</text>
</comment>
<dbReference type="RefSeq" id="WP_036024164.1">
    <property type="nucleotide sequence ID" value="NZ_BRLH01000010.1"/>
</dbReference>
<dbReference type="SUPFAM" id="SSF142433">
    <property type="entry name" value="CinA-like"/>
    <property type="match status" value="1"/>
</dbReference>
<name>A0AAV5N6B7_9GAMM</name>
<dbReference type="NCBIfam" id="TIGR00199">
    <property type="entry name" value="PncC_domain"/>
    <property type="match status" value="1"/>
</dbReference>
<gene>
    <name evidence="2" type="ORF">SOASR030_31300</name>
</gene>
<proteinExistence type="predicted"/>
<evidence type="ECO:0000313" key="3">
    <source>
        <dbReference type="Proteomes" id="UP001058124"/>
    </source>
</evidence>